<evidence type="ECO:0000313" key="1">
    <source>
        <dbReference type="EMBL" id="CAA6826240.1"/>
    </source>
</evidence>
<reference evidence="1" key="1">
    <citation type="submission" date="2020-01" db="EMBL/GenBank/DDBJ databases">
        <authorList>
            <person name="Meier V. D."/>
            <person name="Meier V D."/>
        </authorList>
    </citation>
    <scope>NUCLEOTIDE SEQUENCE</scope>
    <source>
        <strain evidence="1">HLG_WM_MAG_05</strain>
    </source>
</reference>
<dbReference type="AlphaFoldDB" id="A0A6S6UAA1"/>
<dbReference type="EMBL" id="CACVAU010000086">
    <property type="protein sequence ID" value="CAA6826240.1"/>
    <property type="molecule type" value="Genomic_DNA"/>
</dbReference>
<name>A0A6S6UAA1_9BACT</name>
<protein>
    <submittedName>
        <fullName evidence="1">Uncharacterized protein</fullName>
    </submittedName>
</protein>
<accession>A0A6S6UAA1</accession>
<proteinExistence type="predicted"/>
<sequence length="58" mass="6710">MKITILLLLVMHYCHAIESTERYSLNSFIEKALEASFALKQDETQLHIDKSRVTQSTL</sequence>
<organism evidence="1">
    <name type="scientific">uncultured Sulfurovum sp</name>
    <dbReference type="NCBI Taxonomy" id="269237"/>
    <lineage>
        <taxon>Bacteria</taxon>
        <taxon>Pseudomonadati</taxon>
        <taxon>Campylobacterota</taxon>
        <taxon>Epsilonproteobacteria</taxon>
        <taxon>Campylobacterales</taxon>
        <taxon>Sulfurovaceae</taxon>
        <taxon>Sulfurovum</taxon>
        <taxon>environmental samples</taxon>
    </lineage>
</organism>
<gene>
    <name evidence="1" type="ORF">HELGO_WM23609</name>
</gene>